<reference evidence="1 2" key="1">
    <citation type="submission" date="2014-03" db="EMBL/GenBank/DDBJ databases">
        <title>Genome of Haematobacter massiliensis CCUG 47968.</title>
        <authorList>
            <person name="Wang D."/>
            <person name="Wang G."/>
        </authorList>
    </citation>
    <scope>NUCLEOTIDE SEQUENCE [LARGE SCALE GENOMIC DNA]</scope>
    <source>
        <strain evidence="1 2">CCUG 47968</strain>
    </source>
</reference>
<dbReference type="SUPFAM" id="SSF56281">
    <property type="entry name" value="Metallo-hydrolase/oxidoreductase"/>
    <property type="match status" value="1"/>
</dbReference>
<dbReference type="EMBL" id="JGYG01000008">
    <property type="protein sequence ID" value="KFI28443.1"/>
    <property type="molecule type" value="Genomic_DNA"/>
</dbReference>
<organism evidence="1 2">
    <name type="scientific">Haematobacter massiliensis</name>
    <dbReference type="NCBI Taxonomy" id="195105"/>
    <lineage>
        <taxon>Bacteria</taxon>
        <taxon>Pseudomonadati</taxon>
        <taxon>Pseudomonadota</taxon>
        <taxon>Alphaproteobacteria</taxon>
        <taxon>Rhodobacterales</taxon>
        <taxon>Paracoccaceae</taxon>
        <taxon>Haematobacter</taxon>
    </lineage>
</organism>
<dbReference type="InterPro" id="IPR036866">
    <property type="entry name" value="RibonucZ/Hydroxyglut_hydro"/>
</dbReference>
<dbReference type="Pfam" id="PF00753">
    <property type="entry name" value="Lactamase_B"/>
    <property type="match status" value="1"/>
</dbReference>
<dbReference type="AlphaFoldDB" id="A0A086Y2E3"/>
<accession>A0A086Y2E3</accession>
<evidence type="ECO:0000313" key="1">
    <source>
        <dbReference type="EMBL" id="KFI28443.1"/>
    </source>
</evidence>
<dbReference type="Gene3D" id="3.60.15.10">
    <property type="entry name" value="Ribonuclease Z/Hydroxyacylglutathione hydrolase-like"/>
    <property type="match status" value="1"/>
</dbReference>
<evidence type="ECO:0000313" key="2">
    <source>
        <dbReference type="Proteomes" id="UP000028826"/>
    </source>
</evidence>
<comment type="caution">
    <text evidence="1">The sequence shown here is derived from an EMBL/GenBank/DDBJ whole genome shotgun (WGS) entry which is preliminary data.</text>
</comment>
<dbReference type="STRING" id="195105.CN97_19225"/>
<dbReference type="InterPro" id="IPR001279">
    <property type="entry name" value="Metallo-B-lactamas"/>
</dbReference>
<proteinExistence type="predicted"/>
<name>A0A086Y2E3_9RHOB</name>
<dbReference type="eggNOG" id="COG0491">
    <property type="taxonomic scope" value="Bacteria"/>
</dbReference>
<keyword evidence="2" id="KW-1185">Reference proteome</keyword>
<gene>
    <name evidence="1" type="ORF">CN97_19225</name>
</gene>
<protein>
    <submittedName>
        <fullName evidence="1">Uncharacterized protein</fullName>
    </submittedName>
</protein>
<dbReference type="Proteomes" id="UP000028826">
    <property type="component" value="Unassembled WGS sequence"/>
</dbReference>
<sequence length="106" mass="11961">MPFRLAHVNVYLPAREDGWTILDTGTAAAATEAAWQALLASPLRGERIAAVLVTHAHPDPMGMAGWLCERLGVPLLTSRSFFLIKCVDAARRSWHRRQYRQLAFYR</sequence>
<dbReference type="OrthoDB" id="2971563at2"/>